<evidence type="ECO:0000313" key="11">
    <source>
        <dbReference type="Proteomes" id="UP000092462"/>
    </source>
</evidence>
<dbReference type="EMBL" id="AJVK01012175">
    <property type="status" value="NOT_ANNOTATED_CDS"/>
    <property type="molecule type" value="Genomic_DNA"/>
</dbReference>
<comment type="similarity">
    <text evidence="2">Belongs to the Mediator complex subunit 24 family.</text>
</comment>
<keyword evidence="5" id="KW-0010">Activator</keyword>
<comment type="subcellular location">
    <subcellularLocation>
        <location evidence="1">Nucleus</location>
    </subcellularLocation>
</comment>
<dbReference type="VEuPathDB" id="VectorBase:PPAI003200"/>
<dbReference type="Pfam" id="PF11277">
    <property type="entry name" value="Med24_N"/>
    <property type="match status" value="1"/>
</dbReference>
<evidence type="ECO:0000259" key="9">
    <source>
        <dbReference type="Pfam" id="PF07159"/>
    </source>
</evidence>
<protein>
    <recommendedName>
        <fullName evidence="3">Mediator of RNA polymerase II transcription subunit 24</fullName>
    </recommendedName>
    <alternativeName>
        <fullName evidence="8">Mediator complex subunit 24</fullName>
    </alternativeName>
</protein>
<evidence type="ECO:0000256" key="3">
    <source>
        <dbReference type="ARBA" id="ARBA00019693"/>
    </source>
</evidence>
<dbReference type="EMBL" id="AJVK01012178">
    <property type="status" value="NOT_ANNOTATED_CDS"/>
    <property type="molecule type" value="Genomic_DNA"/>
</dbReference>
<keyword evidence="4" id="KW-0805">Transcription regulation</keyword>
<evidence type="ECO:0000256" key="5">
    <source>
        <dbReference type="ARBA" id="ARBA00023159"/>
    </source>
</evidence>
<keyword evidence="7" id="KW-0539">Nucleus</keyword>
<dbReference type="Pfam" id="PF07159">
    <property type="entry name" value="CYRIA-B_Rac1-bd"/>
    <property type="match status" value="1"/>
</dbReference>
<dbReference type="EnsemblMetazoa" id="PPAI003200-RA">
    <property type="protein sequence ID" value="PPAI003200-PA"/>
    <property type="gene ID" value="PPAI003200"/>
</dbReference>
<keyword evidence="11" id="KW-1185">Reference proteome</keyword>
<dbReference type="AlphaFoldDB" id="A0A1B0GML2"/>
<dbReference type="GO" id="GO:0031267">
    <property type="term" value="F:small GTPase binding"/>
    <property type="evidence" value="ECO:0007669"/>
    <property type="project" value="InterPro"/>
</dbReference>
<dbReference type="PANTHER" id="PTHR12898:SF1">
    <property type="entry name" value="MEDIATOR OF RNA POLYMERASE II TRANSCRIPTION SUBUNIT 24"/>
    <property type="match status" value="1"/>
</dbReference>
<dbReference type="GO" id="GO:0003712">
    <property type="term" value="F:transcription coregulator activity"/>
    <property type="evidence" value="ECO:0007669"/>
    <property type="project" value="TreeGrafter"/>
</dbReference>
<name>A0A1B0GML2_PHLPP</name>
<evidence type="ECO:0000256" key="7">
    <source>
        <dbReference type="ARBA" id="ARBA00023242"/>
    </source>
</evidence>
<dbReference type="InterPro" id="IPR009828">
    <property type="entry name" value="CYRIA/CYRIB_Rac1-bd"/>
</dbReference>
<proteinExistence type="inferred from homology"/>
<evidence type="ECO:0000256" key="2">
    <source>
        <dbReference type="ARBA" id="ARBA00007864"/>
    </source>
</evidence>
<dbReference type="GO" id="GO:0060261">
    <property type="term" value="P:positive regulation of transcription initiation by RNA polymerase II"/>
    <property type="evidence" value="ECO:0007669"/>
    <property type="project" value="TreeGrafter"/>
</dbReference>
<reference evidence="10" key="1">
    <citation type="submission" date="2022-08" db="UniProtKB">
        <authorList>
            <consortium name="EnsemblMetazoa"/>
        </authorList>
    </citation>
    <scope>IDENTIFICATION</scope>
    <source>
        <strain evidence="10">Israel</strain>
    </source>
</reference>
<evidence type="ECO:0000256" key="1">
    <source>
        <dbReference type="ARBA" id="ARBA00004123"/>
    </source>
</evidence>
<dbReference type="Proteomes" id="UP000092462">
    <property type="component" value="Unassembled WGS sequence"/>
</dbReference>
<dbReference type="EMBL" id="AJVK01012176">
    <property type="status" value="NOT_ANNOTATED_CDS"/>
    <property type="molecule type" value="Genomic_DNA"/>
</dbReference>
<dbReference type="GO" id="GO:0016592">
    <property type="term" value="C:mediator complex"/>
    <property type="evidence" value="ECO:0007669"/>
    <property type="project" value="InterPro"/>
</dbReference>
<dbReference type="EMBL" id="AJVK01012177">
    <property type="status" value="NOT_ANNOTATED_CDS"/>
    <property type="molecule type" value="Genomic_DNA"/>
</dbReference>
<dbReference type="VEuPathDB" id="VectorBase:PPAPM1_005340"/>
<evidence type="ECO:0000313" key="10">
    <source>
        <dbReference type="EnsemblMetazoa" id="PPAI003200-PA"/>
    </source>
</evidence>
<dbReference type="InterPro" id="IPR021429">
    <property type="entry name" value="Mediator_Med24"/>
</dbReference>
<feature type="domain" description="CYRIA/CYRIB Rac1 binding" evidence="9">
    <location>
        <begin position="21"/>
        <end position="268"/>
    </location>
</feature>
<sequence>KQKTSLSSEFLERKQIERFFLNSFQGAGKEIREAIADPSPQCQEKAWNAVLPLVIKLKRCYEHSLELERIVPKLLGQLVGGRLNPTQHLETQQALVKQLAEILEFVLKFDEYKMKTPAIQNDFSYYRRTVSRQRIDNTSQMLVSTELANRMSLFYAHATPMLKVLSEATSKFVRDNADDVDNTTETLGTMAKVCLRMLENPKLLSQIEREETHLLVLRVMVGLVILYDHVHPVGAFARGAHVDVKGCVFLKTNMDTQKTTSKTSLLNMMLMKAWRERWTDCQWGINIKTSLLTKICARVDIEGNPEGFHGINWTGNVNSLSRLEIFRNSDCILQQAVVGSGANQLVLSYLRHSLCSHLISHAAVLKRISKYDGLDKPHCVFALLEFLESIITGVTCRGKTEETMIVNSVSSLVFWLMQVYAQAIKMPTGEAVSFDWNTITKKVANVLENIVKSQFLMGILYLGKQEDTDLFGKISKKYNEILGLTGTKNAGIEEAFRKVTFIELSHLEVIELEPKGVEAVTYCLQPLLAIEVLLNPSADTQIYVSQLLMIQRLKGYSSPRLYCELIRACLISLNNVSGPNRESMWCAFTFIKVPHILKQLNALSKDYDEKLDYSPDVIEALEMLLEDAPVLDFMDTKCVCNTVECFMTELLKQHLVTEKQISLFASRRETITSSLQKLEINNQQPSIVKFVIRAEPPLAGILKTLSTDYNKVQEALLSMLCQVLSGNSFELILSVATVEGKLKTFVSRLIKCNECSKQVPGETGKAALTRAALFDVSFLMLTFIVQTFGSDVVLDEGGESFFEKWVRECMVERNKCKSPMNMVQQCDQAKVDELLLHLHSPEAYKVPSLKWHEVCNNIPGVLYHVLLAWENGQSPTDVKNILDNMKVKLCAYSVCAASWLCSYLQIVCADDLLKPMNMVQQFLTAIAPEEMAQQENFKERLGLTFQIIRKMQHDFHPAGNPKMRMMLTHNLVSPNPLAEHFGDVWKSVQERGWLPVDAAQTLESLMQSCGPLWLVTKLVQEIFACKHISDMLRVMDIALAIMHLDIELCTVSLLSELLPMLLLSNVDTFRTVELVEPQSSVVARLCVCAILSTLESPSQVKKKRSRTLDPDDIDSLCPPSKSRKLNPDLTAGDSCSSDMPMESVINREPPATVPEPLASCFQSLLKMFASFVTADEFSPKVHFIFHFLILLVQCGRDRVKPLLRLLPPGFVQNLLKIIVTDDFTPGLILRLYDLQTSRQGAVSDLCLLRNIQLRKESIRL</sequence>
<accession>A0A1B0GML2</accession>
<dbReference type="PANTHER" id="PTHR12898">
    <property type="entry name" value="MEDIATOR OF RNA POLYMERASE II TRANSCRIPTION SUBUNIT 24"/>
    <property type="match status" value="1"/>
</dbReference>
<evidence type="ECO:0000256" key="4">
    <source>
        <dbReference type="ARBA" id="ARBA00023015"/>
    </source>
</evidence>
<organism evidence="10 11">
    <name type="scientific">Phlebotomus papatasi</name>
    <name type="common">Sandfly</name>
    <dbReference type="NCBI Taxonomy" id="29031"/>
    <lineage>
        <taxon>Eukaryota</taxon>
        <taxon>Metazoa</taxon>
        <taxon>Ecdysozoa</taxon>
        <taxon>Arthropoda</taxon>
        <taxon>Hexapoda</taxon>
        <taxon>Insecta</taxon>
        <taxon>Pterygota</taxon>
        <taxon>Neoptera</taxon>
        <taxon>Endopterygota</taxon>
        <taxon>Diptera</taxon>
        <taxon>Nematocera</taxon>
        <taxon>Psychodoidea</taxon>
        <taxon>Psychodidae</taxon>
        <taxon>Phlebotomus</taxon>
        <taxon>Phlebotomus</taxon>
    </lineage>
</organism>
<evidence type="ECO:0000256" key="8">
    <source>
        <dbReference type="ARBA" id="ARBA00031960"/>
    </source>
</evidence>
<evidence type="ECO:0000256" key="6">
    <source>
        <dbReference type="ARBA" id="ARBA00023163"/>
    </source>
</evidence>
<keyword evidence="6" id="KW-0804">Transcription</keyword>